<dbReference type="InterPro" id="IPR048273">
    <property type="entry name" value="Luciferase"/>
</dbReference>
<name>A0A0D2FRG2_9EURO</name>
<evidence type="ECO:0000313" key="3">
    <source>
        <dbReference type="EMBL" id="KIX04772.1"/>
    </source>
</evidence>
<evidence type="ECO:0000256" key="1">
    <source>
        <dbReference type="SAM" id="Phobius"/>
    </source>
</evidence>
<reference evidence="3 4" key="1">
    <citation type="submission" date="2015-01" db="EMBL/GenBank/DDBJ databases">
        <title>The Genome Sequence of Rhinocladiella mackenzie CBS 650.93.</title>
        <authorList>
            <consortium name="The Broad Institute Genomics Platform"/>
            <person name="Cuomo C."/>
            <person name="de Hoog S."/>
            <person name="Gorbushina A."/>
            <person name="Stielow B."/>
            <person name="Teixiera M."/>
            <person name="Abouelleil A."/>
            <person name="Chapman S.B."/>
            <person name="Priest M."/>
            <person name="Young S.K."/>
            <person name="Wortman J."/>
            <person name="Nusbaum C."/>
            <person name="Birren B."/>
        </authorList>
    </citation>
    <scope>NUCLEOTIDE SEQUENCE [LARGE SCALE GENOMIC DNA]</scope>
    <source>
        <strain evidence="3 4">CBS 650.93</strain>
    </source>
</reference>
<dbReference type="EMBL" id="KN847478">
    <property type="protein sequence ID" value="KIX04772.1"/>
    <property type="molecule type" value="Genomic_DNA"/>
</dbReference>
<dbReference type="STRING" id="1442369.A0A0D2FRG2"/>
<dbReference type="VEuPathDB" id="FungiDB:Z518_05642"/>
<organism evidence="3 4">
    <name type="scientific">Rhinocladiella mackenziei CBS 650.93</name>
    <dbReference type="NCBI Taxonomy" id="1442369"/>
    <lineage>
        <taxon>Eukaryota</taxon>
        <taxon>Fungi</taxon>
        <taxon>Dikarya</taxon>
        <taxon>Ascomycota</taxon>
        <taxon>Pezizomycotina</taxon>
        <taxon>Eurotiomycetes</taxon>
        <taxon>Chaetothyriomycetidae</taxon>
        <taxon>Chaetothyriales</taxon>
        <taxon>Herpotrichiellaceae</taxon>
        <taxon>Rhinocladiella</taxon>
    </lineage>
</organism>
<dbReference type="OrthoDB" id="5358398at2759"/>
<evidence type="ECO:0000313" key="4">
    <source>
        <dbReference type="Proteomes" id="UP000053617"/>
    </source>
</evidence>
<keyword evidence="1" id="KW-0812">Transmembrane</keyword>
<dbReference type="AlphaFoldDB" id="A0A0D2FRG2"/>
<dbReference type="HOGENOM" id="CLU_063954_1_0_1"/>
<feature type="domain" description="Luciferase" evidence="2">
    <location>
        <begin position="166"/>
        <end position="247"/>
    </location>
</feature>
<dbReference type="InterPro" id="IPR040841">
    <property type="entry name" value="Luciferase_dom"/>
</dbReference>
<dbReference type="Pfam" id="PF17648">
    <property type="entry name" value="Luciferase"/>
    <property type="match status" value="1"/>
</dbReference>
<sequence>MAIAMTPVLEPTLFYAVTSILVGSTFITYLLKFIKIDLTPFLSTKQGKVAHKISNRIYDRFLNTLSISTPLSPPPISSSLPSRGYLEGLPPRSGSRPAISGIGEPRQTTQLSSCEKGLPKRLRDLITTVSAQYPRATYLGRSTFEPCGRVALFACHRAFNATKYYGEIVSANSADASIRATLHPADIKTVIEKGWGQRHPLSSRLGSCFVRLQSGNQPGPVPGSQVLIYAPRDQAELEAVGQIVNAAVWWAGGVDNRVDGESF</sequence>
<feature type="transmembrane region" description="Helical" evidence="1">
    <location>
        <begin position="12"/>
        <end position="31"/>
    </location>
</feature>
<dbReference type="PANTHER" id="PTHR38695">
    <property type="entry name" value="AMINO ACID PERMEASE_ SLC12A DOMAIN-CONTAINING PROTEIN"/>
    <property type="match status" value="1"/>
</dbReference>
<gene>
    <name evidence="3" type="ORF">Z518_05642</name>
</gene>
<keyword evidence="4" id="KW-1185">Reference proteome</keyword>
<protein>
    <recommendedName>
        <fullName evidence="2">Luciferase domain-containing protein</fullName>
    </recommendedName>
</protein>
<dbReference type="PANTHER" id="PTHR38695:SF1">
    <property type="entry name" value="AMINO ACID PERMEASE_ SLC12A DOMAIN-CONTAINING PROTEIN"/>
    <property type="match status" value="1"/>
</dbReference>
<dbReference type="Proteomes" id="UP000053617">
    <property type="component" value="Unassembled WGS sequence"/>
</dbReference>
<keyword evidence="1" id="KW-1133">Transmembrane helix</keyword>
<proteinExistence type="predicted"/>
<dbReference type="RefSeq" id="XP_013271908.1">
    <property type="nucleotide sequence ID" value="XM_013416454.1"/>
</dbReference>
<accession>A0A0D2FRG2</accession>
<keyword evidence="1" id="KW-0472">Membrane</keyword>
<dbReference type="GeneID" id="25293713"/>
<evidence type="ECO:0000259" key="2">
    <source>
        <dbReference type="Pfam" id="PF17648"/>
    </source>
</evidence>